<keyword evidence="8" id="KW-0482">Metalloprotease</keyword>
<sequence>MLPDTLPRPAPITNDEYHARRQALMSRLPADSAVLLPGASLVTRSRDSEYPFRQNSDFHYLTGFPEPEALLVLLPGREAGECVLFCLDRDPALEAWTGIRQGAEGAVREHGVDQAYENAERDERLVALLDGRHTLYLPLDDGEALALAESLRGELARRARRGAVAPSALADVSAHLHEQRLVKSAAELALLRHAGEISARAHRRAMRTARPGLTEYQLQAELEHEFHWQGSSAPAYASIVGGGANACVLHYVENRAPLREGELVLIDAGAEFDLYAGDITRTFPVDGRFDEAQRALYEVVLAAQERAIEAVRPGATLAEVHDGVVHDLTAGLIRLGLLEGEVQARIDDGSYKRFYLHSTSHWLGLDVHDVGGYRRQGEPRSLVPGMVLTVEPGLYLPDDPDIPEAFRGIGIRIEDDVAVTAEGHEVFTATVPKRVADIEALMIKK</sequence>
<proteinExistence type="inferred from homology"/>
<evidence type="ECO:0000256" key="8">
    <source>
        <dbReference type="ARBA" id="ARBA00023049"/>
    </source>
</evidence>
<evidence type="ECO:0000256" key="3">
    <source>
        <dbReference type="ARBA" id="ARBA00008766"/>
    </source>
</evidence>
<dbReference type="InterPro" id="IPR007865">
    <property type="entry name" value="Aminopep_P_N"/>
</dbReference>
<keyword evidence="5" id="KW-0645">Protease</keyword>
<dbReference type="EC" id="3.4.11.9" evidence="4"/>
<dbReference type="RefSeq" id="WP_183324849.1">
    <property type="nucleotide sequence ID" value="NZ_JACHXP010000005.1"/>
</dbReference>
<comment type="similarity">
    <text evidence="3 13">Belongs to the peptidase M24B family.</text>
</comment>
<dbReference type="GO" id="GO:0030145">
    <property type="term" value="F:manganese ion binding"/>
    <property type="evidence" value="ECO:0007669"/>
    <property type="project" value="InterPro"/>
</dbReference>
<dbReference type="SUPFAM" id="SSF55920">
    <property type="entry name" value="Creatinase/aminopeptidase"/>
    <property type="match status" value="1"/>
</dbReference>
<dbReference type="EMBL" id="JACHXP010000005">
    <property type="protein sequence ID" value="MBB3190112.1"/>
    <property type="molecule type" value="Genomic_DNA"/>
</dbReference>
<dbReference type="Gene3D" id="3.40.350.10">
    <property type="entry name" value="Creatinase/prolidase N-terminal domain"/>
    <property type="match status" value="1"/>
</dbReference>
<comment type="cofactor">
    <cofactor evidence="2">
        <name>Mn(2+)</name>
        <dbReference type="ChEBI" id="CHEBI:29035"/>
    </cofactor>
</comment>
<protein>
    <recommendedName>
        <fullName evidence="10">Xaa-Pro aminopeptidase</fullName>
        <ecNumber evidence="4">3.4.11.9</ecNumber>
    </recommendedName>
    <alternativeName>
        <fullName evidence="11">Aminopeptidase P II</fullName>
    </alternativeName>
    <alternativeName>
        <fullName evidence="12">X-Pro aminopeptidase</fullName>
    </alternativeName>
</protein>
<gene>
    <name evidence="15" type="ORF">FHR94_001343</name>
</gene>
<comment type="catalytic activity">
    <reaction evidence="1">
        <text>Release of any N-terminal amino acid, including proline, that is linked to proline, even from a dipeptide or tripeptide.</text>
        <dbReference type="EC" id="3.4.11.9"/>
    </reaction>
</comment>
<evidence type="ECO:0000256" key="10">
    <source>
        <dbReference type="ARBA" id="ARBA00069363"/>
    </source>
</evidence>
<dbReference type="Gene3D" id="3.90.230.10">
    <property type="entry name" value="Creatinase/methionine aminopeptidase superfamily"/>
    <property type="match status" value="1"/>
</dbReference>
<evidence type="ECO:0000256" key="11">
    <source>
        <dbReference type="ARBA" id="ARBA00075356"/>
    </source>
</evidence>
<dbReference type="GO" id="GO:0005829">
    <property type="term" value="C:cytosol"/>
    <property type="evidence" value="ECO:0007669"/>
    <property type="project" value="TreeGrafter"/>
</dbReference>
<dbReference type="GO" id="GO:0006508">
    <property type="term" value="P:proteolysis"/>
    <property type="evidence" value="ECO:0007669"/>
    <property type="project" value="UniProtKB-KW"/>
</dbReference>
<keyword evidence="15" id="KW-0031">Aminopeptidase</keyword>
<name>A0A839V400_9GAMM</name>
<keyword evidence="7 15" id="KW-0378">Hydrolase</keyword>
<dbReference type="InterPro" id="IPR001131">
    <property type="entry name" value="Peptidase_M24B_aminopep-P_CS"/>
</dbReference>
<dbReference type="Pfam" id="PF00557">
    <property type="entry name" value="Peptidase_M24"/>
    <property type="match status" value="1"/>
</dbReference>
<dbReference type="PROSITE" id="PS00491">
    <property type="entry name" value="PROLINE_PEPTIDASE"/>
    <property type="match status" value="1"/>
</dbReference>
<feature type="domain" description="Aminopeptidase P N-terminal" evidence="14">
    <location>
        <begin position="12"/>
        <end position="146"/>
    </location>
</feature>
<evidence type="ECO:0000256" key="13">
    <source>
        <dbReference type="RuleBase" id="RU000590"/>
    </source>
</evidence>
<dbReference type="SUPFAM" id="SSF53092">
    <property type="entry name" value="Creatinase/prolidase N-terminal domain"/>
    <property type="match status" value="1"/>
</dbReference>
<accession>A0A839V400</accession>
<keyword evidence="9" id="KW-0464">Manganese</keyword>
<evidence type="ECO:0000259" key="14">
    <source>
        <dbReference type="SMART" id="SM01011"/>
    </source>
</evidence>
<dbReference type="PANTHER" id="PTHR43226">
    <property type="entry name" value="XAA-PRO AMINOPEPTIDASE 3"/>
    <property type="match status" value="1"/>
</dbReference>
<evidence type="ECO:0000256" key="1">
    <source>
        <dbReference type="ARBA" id="ARBA00001424"/>
    </source>
</evidence>
<evidence type="ECO:0000313" key="16">
    <source>
        <dbReference type="Proteomes" id="UP000547614"/>
    </source>
</evidence>
<dbReference type="CDD" id="cd01087">
    <property type="entry name" value="Prolidase"/>
    <property type="match status" value="1"/>
</dbReference>
<dbReference type="Proteomes" id="UP000547614">
    <property type="component" value="Unassembled WGS sequence"/>
</dbReference>
<dbReference type="InterPro" id="IPR036005">
    <property type="entry name" value="Creatinase/aminopeptidase-like"/>
</dbReference>
<reference evidence="15 16" key="1">
    <citation type="submission" date="2020-08" db="EMBL/GenBank/DDBJ databases">
        <title>Genomic Encyclopedia of Type Strains, Phase III (KMG-III): the genomes of soil and plant-associated and newly described type strains.</title>
        <authorList>
            <person name="Whitman W."/>
        </authorList>
    </citation>
    <scope>NUCLEOTIDE SEQUENCE [LARGE SCALE GENOMIC DNA]</scope>
    <source>
        <strain evidence="15 16">CECT 7282</strain>
    </source>
</reference>
<evidence type="ECO:0000256" key="6">
    <source>
        <dbReference type="ARBA" id="ARBA00022723"/>
    </source>
</evidence>
<dbReference type="InterPro" id="IPR029149">
    <property type="entry name" value="Creatin/AminoP/Spt16_N"/>
</dbReference>
<dbReference type="Pfam" id="PF05195">
    <property type="entry name" value="AMP_N"/>
    <property type="match status" value="1"/>
</dbReference>
<dbReference type="PANTHER" id="PTHR43226:SF4">
    <property type="entry name" value="XAA-PRO AMINOPEPTIDASE 3"/>
    <property type="match status" value="1"/>
</dbReference>
<dbReference type="InterPro" id="IPR052433">
    <property type="entry name" value="X-Pro_dipept-like"/>
</dbReference>
<evidence type="ECO:0000256" key="9">
    <source>
        <dbReference type="ARBA" id="ARBA00023211"/>
    </source>
</evidence>
<keyword evidence="6 13" id="KW-0479">Metal-binding</keyword>
<evidence type="ECO:0000313" key="15">
    <source>
        <dbReference type="EMBL" id="MBB3190112.1"/>
    </source>
</evidence>
<comment type="caution">
    <text evidence="15">The sequence shown here is derived from an EMBL/GenBank/DDBJ whole genome shotgun (WGS) entry which is preliminary data.</text>
</comment>
<evidence type="ECO:0000256" key="5">
    <source>
        <dbReference type="ARBA" id="ARBA00022670"/>
    </source>
</evidence>
<dbReference type="NCBIfam" id="NF008131">
    <property type="entry name" value="PRK10879.1"/>
    <property type="match status" value="1"/>
</dbReference>
<dbReference type="InterPro" id="IPR000994">
    <property type="entry name" value="Pept_M24"/>
</dbReference>
<dbReference type="FunFam" id="3.90.230.10:FF:000002">
    <property type="entry name" value="Xaa-Pro aminopeptidase 3"/>
    <property type="match status" value="1"/>
</dbReference>
<organism evidence="15 16">
    <name type="scientific">Halomonas cerina</name>
    <dbReference type="NCBI Taxonomy" id="447424"/>
    <lineage>
        <taxon>Bacteria</taxon>
        <taxon>Pseudomonadati</taxon>
        <taxon>Pseudomonadota</taxon>
        <taxon>Gammaproteobacteria</taxon>
        <taxon>Oceanospirillales</taxon>
        <taxon>Halomonadaceae</taxon>
        <taxon>Halomonas</taxon>
    </lineage>
</organism>
<dbReference type="AlphaFoldDB" id="A0A839V400"/>
<dbReference type="GO" id="GO:0070006">
    <property type="term" value="F:metalloaminopeptidase activity"/>
    <property type="evidence" value="ECO:0007669"/>
    <property type="project" value="InterPro"/>
</dbReference>
<keyword evidence="16" id="KW-1185">Reference proteome</keyword>
<evidence type="ECO:0000256" key="2">
    <source>
        <dbReference type="ARBA" id="ARBA00001936"/>
    </source>
</evidence>
<dbReference type="SMART" id="SM01011">
    <property type="entry name" value="AMP_N"/>
    <property type="match status" value="1"/>
</dbReference>
<evidence type="ECO:0000256" key="7">
    <source>
        <dbReference type="ARBA" id="ARBA00022801"/>
    </source>
</evidence>
<evidence type="ECO:0000256" key="12">
    <source>
        <dbReference type="ARBA" id="ARBA00081411"/>
    </source>
</evidence>
<evidence type="ECO:0000256" key="4">
    <source>
        <dbReference type="ARBA" id="ARBA00012574"/>
    </source>
</evidence>